<gene>
    <name evidence="1" type="ORF">Syun_005930</name>
</gene>
<accession>A0AAP0KXB6</accession>
<name>A0AAP0KXB6_9MAGN</name>
<sequence>MPIKLWRTDASCDLQSSQHLFSYQCSKLSRRLHPRLALKFLRVWKVWKAWKFLRG</sequence>
<keyword evidence="2" id="KW-1185">Reference proteome</keyword>
<evidence type="ECO:0000313" key="1">
    <source>
        <dbReference type="EMBL" id="KAK9159589.1"/>
    </source>
</evidence>
<comment type="caution">
    <text evidence="1">The sequence shown here is derived from an EMBL/GenBank/DDBJ whole genome shotgun (WGS) entry which is preliminary data.</text>
</comment>
<dbReference type="AlphaFoldDB" id="A0AAP0KXB6"/>
<reference evidence="1 2" key="1">
    <citation type="submission" date="2024-01" db="EMBL/GenBank/DDBJ databases">
        <title>Genome assemblies of Stephania.</title>
        <authorList>
            <person name="Yang L."/>
        </authorList>
    </citation>
    <scope>NUCLEOTIDE SEQUENCE [LARGE SCALE GENOMIC DNA]</scope>
    <source>
        <strain evidence="1">YNDBR</strain>
        <tissue evidence="1">Leaf</tissue>
    </source>
</reference>
<protein>
    <submittedName>
        <fullName evidence="1">Uncharacterized protein</fullName>
    </submittedName>
</protein>
<evidence type="ECO:0000313" key="2">
    <source>
        <dbReference type="Proteomes" id="UP001420932"/>
    </source>
</evidence>
<dbReference type="Proteomes" id="UP001420932">
    <property type="component" value="Unassembled WGS sequence"/>
</dbReference>
<proteinExistence type="predicted"/>
<dbReference type="EMBL" id="JBBNAF010000003">
    <property type="protein sequence ID" value="KAK9159589.1"/>
    <property type="molecule type" value="Genomic_DNA"/>
</dbReference>
<organism evidence="1 2">
    <name type="scientific">Stephania yunnanensis</name>
    <dbReference type="NCBI Taxonomy" id="152371"/>
    <lineage>
        <taxon>Eukaryota</taxon>
        <taxon>Viridiplantae</taxon>
        <taxon>Streptophyta</taxon>
        <taxon>Embryophyta</taxon>
        <taxon>Tracheophyta</taxon>
        <taxon>Spermatophyta</taxon>
        <taxon>Magnoliopsida</taxon>
        <taxon>Ranunculales</taxon>
        <taxon>Menispermaceae</taxon>
        <taxon>Menispermoideae</taxon>
        <taxon>Cissampelideae</taxon>
        <taxon>Stephania</taxon>
    </lineage>
</organism>